<protein>
    <submittedName>
        <fullName evidence="2">Uncharacterized protein</fullName>
    </submittedName>
</protein>
<evidence type="ECO:0000313" key="3">
    <source>
        <dbReference type="Proteomes" id="UP000023152"/>
    </source>
</evidence>
<feature type="compositionally biased region" description="Basic residues" evidence="1">
    <location>
        <begin position="88"/>
        <end position="98"/>
    </location>
</feature>
<gene>
    <name evidence="2" type="ORF">RFI_24658</name>
</gene>
<keyword evidence="3" id="KW-1185">Reference proteome</keyword>
<comment type="caution">
    <text evidence="2">The sequence shown here is derived from an EMBL/GenBank/DDBJ whole genome shotgun (WGS) entry which is preliminary data.</text>
</comment>
<dbReference type="AlphaFoldDB" id="X6MFN0"/>
<feature type="region of interest" description="Disordered" evidence="1">
    <location>
        <begin position="88"/>
        <end position="108"/>
    </location>
</feature>
<evidence type="ECO:0000313" key="2">
    <source>
        <dbReference type="EMBL" id="ETO12714.1"/>
    </source>
</evidence>
<feature type="compositionally biased region" description="Basic and acidic residues" evidence="1">
    <location>
        <begin position="169"/>
        <end position="182"/>
    </location>
</feature>
<dbReference type="EMBL" id="ASPP01021177">
    <property type="protein sequence ID" value="ETO12714.1"/>
    <property type="molecule type" value="Genomic_DNA"/>
</dbReference>
<sequence>MEEYNKSKSTVWQDLEFYKFAARSRGEKNAMLTQQVSQLTQQKADLTEYSQSLLTQLTAEKHQNRKLRGKIKKYMEVQKELITRRKSRSISSLTKKRSSTLSVSEEHSGNMDNILPGLELQLTNELSFGDGADDYETIIGEDYEKMETETLQILEKLEQETQKLIKAADEIREQSKKTKDLTKPPPAKSNDSHANKNKKRVNTQRYFVNFSYVADNNDNNNNNINI</sequence>
<dbReference type="Proteomes" id="UP000023152">
    <property type="component" value="Unassembled WGS sequence"/>
</dbReference>
<name>X6MFN0_RETFI</name>
<feature type="region of interest" description="Disordered" evidence="1">
    <location>
        <begin position="169"/>
        <end position="203"/>
    </location>
</feature>
<organism evidence="2 3">
    <name type="scientific">Reticulomyxa filosa</name>
    <dbReference type="NCBI Taxonomy" id="46433"/>
    <lineage>
        <taxon>Eukaryota</taxon>
        <taxon>Sar</taxon>
        <taxon>Rhizaria</taxon>
        <taxon>Retaria</taxon>
        <taxon>Foraminifera</taxon>
        <taxon>Monothalamids</taxon>
        <taxon>Reticulomyxidae</taxon>
        <taxon>Reticulomyxa</taxon>
    </lineage>
</organism>
<evidence type="ECO:0000256" key="1">
    <source>
        <dbReference type="SAM" id="MobiDB-lite"/>
    </source>
</evidence>
<accession>X6MFN0</accession>
<reference evidence="2 3" key="1">
    <citation type="journal article" date="2013" name="Curr. Biol.">
        <title>The Genome of the Foraminiferan Reticulomyxa filosa.</title>
        <authorList>
            <person name="Glockner G."/>
            <person name="Hulsmann N."/>
            <person name="Schleicher M."/>
            <person name="Noegel A.A."/>
            <person name="Eichinger L."/>
            <person name="Gallinger C."/>
            <person name="Pawlowski J."/>
            <person name="Sierra R."/>
            <person name="Euteneuer U."/>
            <person name="Pillet L."/>
            <person name="Moustafa A."/>
            <person name="Platzer M."/>
            <person name="Groth M."/>
            <person name="Szafranski K."/>
            <person name="Schliwa M."/>
        </authorList>
    </citation>
    <scope>NUCLEOTIDE SEQUENCE [LARGE SCALE GENOMIC DNA]</scope>
</reference>
<proteinExistence type="predicted"/>